<evidence type="ECO:0000313" key="1">
    <source>
        <dbReference type="EMBL" id="GGX71750.1"/>
    </source>
</evidence>
<evidence type="ECO:0000313" key="2">
    <source>
        <dbReference type="Proteomes" id="UP000626148"/>
    </source>
</evidence>
<gene>
    <name evidence="1" type="ORF">GCM10007392_43890</name>
</gene>
<accession>A0A918KRE2</accession>
<dbReference type="PANTHER" id="PTHR35841">
    <property type="entry name" value="PHOSPHONATES-BINDING PERIPLASMIC PROTEIN"/>
    <property type="match status" value="1"/>
</dbReference>
<dbReference type="Pfam" id="PF12974">
    <property type="entry name" value="Phosphonate-bd"/>
    <property type="match status" value="1"/>
</dbReference>
<name>A0A918KRE2_9GAMM</name>
<organism evidence="1 2">
    <name type="scientific">Saccharospirillum salsuginis</name>
    <dbReference type="NCBI Taxonomy" id="418750"/>
    <lineage>
        <taxon>Bacteria</taxon>
        <taxon>Pseudomonadati</taxon>
        <taxon>Pseudomonadota</taxon>
        <taxon>Gammaproteobacteria</taxon>
        <taxon>Oceanospirillales</taxon>
        <taxon>Saccharospirillaceae</taxon>
        <taxon>Saccharospirillum</taxon>
    </lineage>
</organism>
<sequence>MSASIVTLPMYDWPEIRSETDQFYNLLRESLADRGFSPPERLDRQVDLMRLWSSPDLLLAQTCGLPLVTRLKERVSVVGTPSYDIDCSFGQYFSVLVVHRDSDIEGVSDLVGARFACNDIGSQSGYAAPLFHLLQQVPQVPASLKRQITGSHRAALQAVARGEANVAAIDAVTWAHARRYEAATGQLRVLGRTPSTPGLPFITAKRSEREVHRLYLAVVDAMAALNEPVRDALLLLGFSQTRLRDYRVIKRRYTDLTERLEFTDETDKVTE</sequence>
<dbReference type="PANTHER" id="PTHR35841:SF1">
    <property type="entry name" value="PHOSPHONATES-BINDING PERIPLASMIC PROTEIN"/>
    <property type="match status" value="1"/>
</dbReference>
<dbReference type="AlphaFoldDB" id="A0A918KRE2"/>
<dbReference type="EMBL" id="BMXR01000015">
    <property type="protein sequence ID" value="GGX71750.1"/>
    <property type="molecule type" value="Genomic_DNA"/>
</dbReference>
<comment type="caution">
    <text evidence="1">The sequence shown here is derived from an EMBL/GenBank/DDBJ whole genome shotgun (WGS) entry which is preliminary data.</text>
</comment>
<protein>
    <submittedName>
        <fullName evidence="1">Phosphate ABC transporter substrate-binding protein</fullName>
    </submittedName>
</protein>
<dbReference type="RefSeq" id="WP_189612839.1">
    <property type="nucleotide sequence ID" value="NZ_BMXR01000015.1"/>
</dbReference>
<reference evidence="1" key="2">
    <citation type="submission" date="2020-09" db="EMBL/GenBank/DDBJ databases">
        <authorList>
            <person name="Sun Q."/>
            <person name="Kim S."/>
        </authorList>
    </citation>
    <scope>NUCLEOTIDE SEQUENCE</scope>
    <source>
        <strain evidence="1">KCTC 22169</strain>
    </source>
</reference>
<dbReference type="Proteomes" id="UP000626148">
    <property type="component" value="Unassembled WGS sequence"/>
</dbReference>
<dbReference type="Gene3D" id="3.40.190.10">
    <property type="entry name" value="Periplasmic binding protein-like II"/>
    <property type="match status" value="1"/>
</dbReference>
<reference evidence="1" key="1">
    <citation type="journal article" date="2014" name="Int. J. Syst. Evol. Microbiol.">
        <title>Complete genome sequence of Corynebacterium casei LMG S-19264T (=DSM 44701T), isolated from a smear-ripened cheese.</title>
        <authorList>
            <consortium name="US DOE Joint Genome Institute (JGI-PGF)"/>
            <person name="Walter F."/>
            <person name="Albersmeier A."/>
            <person name="Kalinowski J."/>
            <person name="Ruckert C."/>
        </authorList>
    </citation>
    <scope>NUCLEOTIDE SEQUENCE</scope>
    <source>
        <strain evidence="1">KCTC 22169</strain>
    </source>
</reference>
<proteinExistence type="predicted"/>
<dbReference type="SUPFAM" id="SSF53850">
    <property type="entry name" value="Periplasmic binding protein-like II"/>
    <property type="match status" value="1"/>
</dbReference>
<keyword evidence="2" id="KW-1185">Reference proteome</keyword>